<accession>A0ABY9WWF0</accession>
<evidence type="ECO:0000256" key="2">
    <source>
        <dbReference type="RuleBase" id="RU000461"/>
    </source>
</evidence>
<sequence>MQSQSLKLTPEMVANPYPVFAALRESAPVHYVEAFRGSYVVSRHEDIAPILKNTTLFSSKMASVSALMPKELGEDVLRYFRSENSLLSSDPPQHTRLRTLVSRAFTPRRVADLEPRIRELASELLDAMLTQQEFDLMADLAVPLPIIVIAEMLGIEPERRQDFKRWSNAISQSVTLTVGGLDLEWIATGIREIHAYLEAAIERRRREPGDDLISALVTANEQQGGFLSSMDVIGFVRLLLFAGNETTTNLIGNGTLALLNHPSEMERLAENASLVPNSVEEMLRYDTPAQVIFRITTADTEIAGTPIPKDSRIMLLLGAANRDPRKFPNPDTFDITRDTQGHVAFGHGVHFCIGGPLARLEAQVVFDELFRRVRRVSFAPGQEGNLDYGTTFSLRGPKSLRLRAERR</sequence>
<keyword evidence="2" id="KW-0503">Monooxygenase</keyword>
<keyword evidence="4" id="KW-1185">Reference proteome</keyword>
<dbReference type="Pfam" id="PF00067">
    <property type="entry name" value="p450"/>
    <property type="match status" value="1"/>
</dbReference>
<dbReference type="RefSeq" id="WP_395803817.1">
    <property type="nucleotide sequence ID" value="NZ_CP043494.1"/>
</dbReference>
<dbReference type="Proteomes" id="UP001611383">
    <property type="component" value="Chromosome"/>
</dbReference>
<keyword evidence="2" id="KW-0349">Heme</keyword>
<proteinExistence type="inferred from homology"/>
<evidence type="ECO:0000313" key="3">
    <source>
        <dbReference type="EMBL" id="WNG47459.1"/>
    </source>
</evidence>
<dbReference type="EMBL" id="CP043494">
    <property type="protein sequence ID" value="WNG47459.1"/>
    <property type="molecule type" value="Genomic_DNA"/>
</dbReference>
<dbReference type="Gene3D" id="1.10.630.10">
    <property type="entry name" value="Cytochrome P450"/>
    <property type="match status" value="1"/>
</dbReference>
<keyword evidence="2" id="KW-0560">Oxidoreductase</keyword>
<gene>
    <name evidence="3" type="ORF">F0U60_27555</name>
</gene>
<dbReference type="InterPro" id="IPR036396">
    <property type="entry name" value="Cyt_P450_sf"/>
</dbReference>
<dbReference type="PANTHER" id="PTHR46696:SF1">
    <property type="entry name" value="CYTOCHROME P450 YJIB-RELATED"/>
    <property type="match status" value="1"/>
</dbReference>
<organism evidence="3 4">
    <name type="scientific">Archangium minus</name>
    <dbReference type="NCBI Taxonomy" id="83450"/>
    <lineage>
        <taxon>Bacteria</taxon>
        <taxon>Pseudomonadati</taxon>
        <taxon>Myxococcota</taxon>
        <taxon>Myxococcia</taxon>
        <taxon>Myxococcales</taxon>
        <taxon>Cystobacterineae</taxon>
        <taxon>Archangiaceae</taxon>
        <taxon>Archangium</taxon>
    </lineage>
</organism>
<dbReference type="PROSITE" id="PS00086">
    <property type="entry name" value="CYTOCHROME_P450"/>
    <property type="match status" value="1"/>
</dbReference>
<evidence type="ECO:0000313" key="4">
    <source>
        <dbReference type="Proteomes" id="UP001611383"/>
    </source>
</evidence>
<comment type="similarity">
    <text evidence="1 2">Belongs to the cytochrome P450 family.</text>
</comment>
<keyword evidence="2" id="KW-0408">Iron</keyword>
<dbReference type="InterPro" id="IPR017972">
    <property type="entry name" value="Cyt_P450_CS"/>
</dbReference>
<dbReference type="InterPro" id="IPR001128">
    <property type="entry name" value="Cyt_P450"/>
</dbReference>
<name>A0ABY9WWF0_9BACT</name>
<dbReference type="PANTHER" id="PTHR46696">
    <property type="entry name" value="P450, PUTATIVE (EUROFUNG)-RELATED"/>
    <property type="match status" value="1"/>
</dbReference>
<reference evidence="3 4" key="1">
    <citation type="submission" date="2019-08" db="EMBL/GenBank/DDBJ databases">
        <title>Archangium and Cystobacter genomes.</title>
        <authorList>
            <person name="Chen I.-C.K."/>
            <person name="Wielgoss S."/>
        </authorList>
    </citation>
    <scope>NUCLEOTIDE SEQUENCE [LARGE SCALE GENOMIC DNA]</scope>
    <source>
        <strain evidence="3 4">Cbm 6</strain>
    </source>
</reference>
<dbReference type="PRINTS" id="PR00359">
    <property type="entry name" value="BP450"/>
</dbReference>
<dbReference type="CDD" id="cd20625">
    <property type="entry name" value="CYP164-like"/>
    <property type="match status" value="1"/>
</dbReference>
<evidence type="ECO:0000256" key="1">
    <source>
        <dbReference type="ARBA" id="ARBA00010617"/>
    </source>
</evidence>
<protein>
    <submittedName>
        <fullName evidence="3">Cytochrome P450</fullName>
    </submittedName>
</protein>
<dbReference type="InterPro" id="IPR002397">
    <property type="entry name" value="Cyt_P450_B"/>
</dbReference>
<dbReference type="SUPFAM" id="SSF48264">
    <property type="entry name" value="Cytochrome P450"/>
    <property type="match status" value="1"/>
</dbReference>
<keyword evidence="2" id="KW-0479">Metal-binding</keyword>